<dbReference type="RefSeq" id="WP_147057134.1">
    <property type="nucleotide sequence ID" value="NZ_CP042437.1"/>
</dbReference>
<evidence type="ECO:0000256" key="2">
    <source>
        <dbReference type="ARBA" id="ARBA00022729"/>
    </source>
</evidence>
<evidence type="ECO:0000256" key="1">
    <source>
        <dbReference type="ARBA" id="ARBA00010062"/>
    </source>
</evidence>
<comment type="similarity">
    <text evidence="1">Belongs to the leucine-binding protein family.</text>
</comment>
<dbReference type="Pfam" id="PF13458">
    <property type="entry name" value="Peripla_BP_6"/>
    <property type="match status" value="1"/>
</dbReference>
<feature type="compositionally biased region" description="Basic and acidic residues" evidence="3">
    <location>
        <begin position="41"/>
        <end position="57"/>
    </location>
</feature>
<feature type="region of interest" description="Disordered" evidence="3">
    <location>
        <begin position="37"/>
        <end position="58"/>
    </location>
</feature>
<evidence type="ECO:0000256" key="3">
    <source>
        <dbReference type="SAM" id="MobiDB-lite"/>
    </source>
</evidence>
<organism evidence="5 6">
    <name type="scientific">Mucilaginibacter ginsenosidivorax</name>
    <dbReference type="NCBI Taxonomy" id="862126"/>
    <lineage>
        <taxon>Bacteria</taxon>
        <taxon>Pseudomonadati</taxon>
        <taxon>Bacteroidota</taxon>
        <taxon>Sphingobacteriia</taxon>
        <taxon>Sphingobacteriales</taxon>
        <taxon>Sphingobacteriaceae</taxon>
        <taxon>Mucilaginibacter</taxon>
    </lineage>
</organism>
<accession>A0A5B8W4K0</accession>
<dbReference type="InterPro" id="IPR028082">
    <property type="entry name" value="Peripla_BP_I"/>
</dbReference>
<dbReference type="KEGG" id="mgk:FSB76_21895"/>
<dbReference type="Proteomes" id="UP000321362">
    <property type="component" value="Chromosome"/>
</dbReference>
<keyword evidence="2" id="KW-0732">Signal</keyword>
<dbReference type="Gene3D" id="3.40.50.2300">
    <property type="match status" value="2"/>
</dbReference>
<evidence type="ECO:0000313" key="5">
    <source>
        <dbReference type="EMBL" id="QEC78469.1"/>
    </source>
</evidence>
<feature type="domain" description="Leucine-binding protein" evidence="4">
    <location>
        <begin position="94"/>
        <end position="364"/>
    </location>
</feature>
<proteinExistence type="inferred from homology"/>
<evidence type="ECO:0000259" key="4">
    <source>
        <dbReference type="Pfam" id="PF13458"/>
    </source>
</evidence>
<dbReference type="SUPFAM" id="SSF53822">
    <property type="entry name" value="Periplasmic binding protein-like I"/>
    <property type="match status" value="1"/>
</dbReference>
<keyword evidence="6" id="KW-1185">Reference proteome</keyword>
<dbReference type="AlphaFoldDB" id="A0A5B8W4K0"/>
<sequence>MTSVRNHLLQLSGNKWLLFFITALVLAACSPKLQPVAPVKKPTDTEAEKPKIAEKPPVKPAASKPLTIAMVLPLGLDHLKPGARYTSPGLTKANMSVEYYQGFKLALDSLAAGGTNFKLRLYDSKDEAAQAHSLGFNPLIKNSDLIVGPVFPDGMKVFTAVLNTKSPVVSPLSPASPATINSNNLITVMPPLEYHGWGAAQYINDKLKPKKIFILRSGFSQEQDYVRGFKNATDSLSNKKVKVVIVTISKGQLGGLIPQLSKKEQNIFVVAATDQAFLAVTLKSLDTLNRHYPVTLFGHPSWEKFSFLKIDILQRLKTHITSADQIDYKSDANMEFVRVYHRVYHVEPTDFAIKGFDEGMYFGRQLIDNNFAALDQADYTGLHNRFRFIKKNGLGWVNTHVNVLMYANFELKQVE</sequence>
<dbReference type="PROSITE" id="PS51257">
    <property type="entry name" value="PROKAR_LIPOPROTEIN"/>
    <property type="match status" value="1"/>
</dbReference>
<reference evidence="5 6" key="1">
    <citation type="journal article" date="2013" name="J. Microbiol.">
        <title>Mucilaginibacter ginsenosidivorax sp. nov., with ginsenoside converting activity isolated from sediment.</title>
        <authorList>
            <person name="Kim J.K."/>
            <person name="Choi T.E."/>
            <person name="Liu Q.M."/>
            <person name="Park H.Y."/>
            <person name="Yi T.H."/>
            <person name="Yoon M.H."/>
            <person name="Kim S.C."/>
            <person name="Im W.T."/>
        </authorList>
    </citation>
    <scope>NUCLEOTIDE SEQUENCE [LARGE SCALE GENOMIC DNA]</scope>
    <source>
        <strain evidence="5 6">KHI28</strain>
    </source>
</reference>
<gene>
    <name evidence="5" type="ORF">FSB76_21895</name>
</gene>
<name>A0A5B8W4K0_9SPHI</name>
<dbReference type="EMBL" id="CP042437">
    <property type="protein sequence ID" value="QEC78469.1"/>
    <property type="molecule type" value="Genomic_DNA"/>
</dbReference>
<evidence type="ECO:0000313" key="6">
    <source>
        <dbReference type="Proteomes" id="UP000321362"/>
    </source>
</evidence>
<dbReference type="InterPro" id="IPR028081">
    <property type="entry name" value="Leu-bd"/>
</dbReference>
<protein>
    <submittedName>
        <fullName evidence="5">Amino acid ABC transporter substrate-binding protein</fullName>
    </submittedName>
</protein>
<dbReference type="OrthoDB" id="2149800at2"/>